<sequence length="160" mass="17779">MSISVLGIALNICILMVFILHKKPCTVAEIYLTNLAAADLVLVSFLPFWAISAWNKHKWIFGRALCKMVNVGILMNVYCSIYFLVLVSIDRLRGQQTQQRRPDVPLPRHLLQLLQVEPKAFPGQPRDIVPPACPGPSPGPPPGGTCLEHLPRKASRRPPV</sequence>
<feature type="compositionally biased region" description="Pro residues" evidence="8">
    <location>
        <begin position="131"/>
        <end position="143"/>
    </location>
</feature>
<evidence type="ECO:0000259" key="10">
    <source>
        <dbReference type="PROSITE" id="PS50262"/>
    </source>
</evidence>
<evidence type="ECO:0000256" key="6">
    <source>
        <dbReference type="ARBA" id="ARBA00023170"/>
    </source>
</evidence>
<evidence type="ECO:0000256" key="5">
    <source>
        <dbReference type="ARBA" id="ARBA00023136"/>
    </source>
</evidence>
<dbReference type="Proteomes" id="UP001482620">
    <property type="component" value="Unassembled WGS sequence"/>
</dbReference>
<reference evidence="11 12" key="1">
    <citation type="submission" date="2021-06" db="EMBL/GenBank/DDBJ databases">
        <authorList>
            <person name="Palmer J.M."/>
        </authorList>
    </citation>
    <scope>NUCLEOTIDE SEQUENCE [LARGE SCALE GENOMIC DNA]</scope>
    <source>
        <strain evidence="12">if_2019</strain>
        <tissue evidence="11">Muscle</tissue>
    </source>
</reference>
<protein>
    <recommendedName>
        <fullName evidence="10">G-protein coupled receptors family 1 profile domain-containing protein</fullName>
    </recommendedName>
</protein>
<accession>A0ABV0UNB1</accession>
<name>A0ABV0UNB1_9TELE</name>
<dbReference type="PANTHER" id="PTHR10489">
    <property type="entry name" value="CELL ADHESION MOLECULE"/>
    <property type="match status" value="1"/>
</dbReference>
<dbReference type="EMBL" id="JAHRIQ010075000">
    <property type="protein sequence ID" value="MEQ2245915.1"/>
    <property type="molecule type" value="Genomic_DNA"/>
</dbReference>
<feature type="region of interest" description="Disordered" evidence="8">
    <location>
        <begin position="121"/>
        <end position="160"/>
    </location>
</feature>
<dbReference type="Gene3D" id="1.20.1070.10">
    <property type="entry name" value="Rhodopsin 7-helix transmembrane proteins"/>
    <property type="match status" value="1"/>
</dbReference>
<evidence type="ECO:0000256" key="4">
    <source>
        <dbReference type="ARBA" id="ARBA00023040"/>
    </source>
</evidence>
<comment type="caution">
    <text evidence="11">The sequence shown here is derived from an EMBL/GenBank/DDBJ whole genome shotgun (WGS) entry which is preliminary data.</text>
</comment>
<dbReference type="InterPro" id="IPR050119">
    <property type="entry name" value="CCR1-9-like"/>
</dbReference>
<keyword evidence="4" id="KW-0297">G-protein coupled receptor</keyword>
<keyword evidence="2 9" id="KW-0812">Transmembrane</keyword>
<keyword evidence="7" id="KW-0807">Transducer</keyword>
<dbReference type="PRINTS" id="PR00237">
    <property type="entry name" value="GPCRRHODOPSN"/>
</dbReference>
<evidence type="ECO:0000256" key="2">
    <source>
        <dbReference type="ARBA" id="ARBA00022692"/>
    </source>
</evidence>
<evidence type="ECO:0000256" key="9">
    <source>
        <dbReference type="SAM" id="Phobius"/>
    </source>
</evidence>
<feature type="transmembrane region" description="Helical" evidence="9">
    <location>
        <begin position="71"/>
        <end position="92"/>
    </location>
</feature>
<dbReference type="PANTHER" id="PTHR10489:SF957">
    <property type="entry name" value="B2 BRADYKININ RECEPTOR"/>
    <property type="match status" value="1"/>
</dbReference>
<dbReference type="Pfam" id="PF00001">
    <property type="entry name" value="7tm_1"/>
    <property type="match status" value="1"/>
</dbReference>
<feature type="transmembrane region" description="Helical" evidence="9">
    <location>
        <begin position="30"/>
        <end position="51"/>
    </location>
</feature>
<feature type="transmembrane region" description="Helical" evidence="9">
    <location>
        <begin position="6"/>
        <end position="21"/>
    </location>
</feature>
<proteinExistence type="predicted"/>
<evidence type="ECO:0000256" key="1">
    <source>
        <dbReference type="ARBA" id="ARBA00004370"/>
    </source>
</evidence>
<dbReference type="PROSITE" id="PS50262">
    <property type="entry name" value="G_PROTEIN_RECEP_F1_2"/>
    <property type="match status" value="1"/>
</dbReference>
<evidence type="ECO:0000256" key="7">
    <source>
        <dbReference type="ARBA" id="ARBA00023224"/>
    </source>
</evidence>
<feature type="domain" description="G-protein coupled receptors family 1 profile" evidence="10">
    <location>
        <begin position="10"/>
        <end position="92"/>
    </location>
</feature>
<keyword evidence="3 9" id="KW-1133">Transmembrane helix</keyword>
<dbReference type="SUPFAM" id="SSF81321">
    <property type="entry name" value="Family A G protein-coupled receptor-like"/>
    <property type="match status" value="1"/>
</dbReference>
<evidence type="ECO:0000256" key="8">
    <source>
        <dbReference type="SAM" id="MobiDB-lite"/>
    </source>
</evidence>
<gene>
    <name evidence="11" type="ORF">ILYODFUR_032944</name>
</gene>
<evidence type="ECO:0000313" key="12">
    <source>
        <dbReference type="Proteomes" id="UP001482620"/>
    </source>
</evidence>
<evidence type="ECO:0000256" key="3">
    <source>
        <dbReference type="ARBA" id="ARBA00022989"/>
    </source>
</evidence>
<keyword evidence="5 9" id="KW-0472">Membrane</keyword>
<keyword evidence="6" id="KW-0675">Receptor</keyword>
<dbReference type="InterPro" id="IPR000276">
    <property type="entry name" value="GPCR_Rhodpsn"/>
</dbReference>
<organism evidence="11 12">
    <name type="scientific">Ilyodon furcidens</name>
    <name type="common">goldbreast splitfin</name>
    <dbReference type="NCBI Taxonomy" id="33524"/>
    <lineage>
        <taxon>Eukaryota</taxon>
        <taxon>Metazoa</taxon>
        <taxon>Chordata</taxon>
        <taxon>Craniata</taxon>
        <taxon>Vertebrata</taxon>
        <taxon>Euteleostomi</taxon>
        <taxon>Actinopterygii</taxon>
        <taxon>Neopterygii</taxon>
        <taxon>Teleostei</taxon>
        <taxon>Neoteleostei</taxon>
        <taxon>Acanthomorphata</taxon>
        <taxon>Ovalentaria</taxon>
        <taxon>Atherinomorphae</taxon>
        <taxon>Cyprinodontiformes</taxon>
        <taxon>Goodeidae</taxon>
        <taxon>Ilyodon</taxon>
    </lineage>
</organism>
<keyword evidence="12" id="KW-1185">Reference proteome</keyword>
<comment type="subcellular location">
    <subcellularLocation>
        <location evidence="1">Membrane</location>
    </subcellularLocation>
</comment>
<dbReference type="InterPro" id="IPR017452">
    <property type="entry name" value="GPCR_Rhodpsn_7TM"/>
</dbReference>
<evidence type="ECO:0000313" key="11">
    <source>
        <dbReference type="EMBL" id="MEQ2245915.1"/>
    </source>
</evidence>